<dbReference type="RefSeq" id="WP_089820486.1">
    <property type="nucleotide sequence ID" value="NZ_FODV01000001.1"/>
</dbReference>
<name>A0A1H8MTH6_9EURY</name>
<evidence type="ECO:0000313" key="6">
    <source>
        <dbReference type="EMBL" id="SEO20513.1"/>
    </source>
</evidence>
<evidence type="ECO:0000256" key="2">
    <source>
        <dbReference type="ARBA" id="ARBA00022448"/>
    </source>
</evidence>
<dbReference type="InterPro" id="IPR001188">
    <property type="entry name" value="Sperm_putr-bd"/>
</dbReference>
<dbReference type="PRINTS" id="PR00909">
    <property type="entry name" value="SPERMDNBNDNG"/>
</dbReference>
<keyword evidence="2" id="KW-0813">Transport</keyword>
<dbReference type="GO" id="GO:0015846">
    <property type="term" value="P:polyamine transport"/>
    <property type="evidence" value="ECO:0007669"/>
    <property type="project" value="InterPro"/>
</dbReference>
<keyword evidence="7" id="KW-1185">Reference proteome</keyword>
<keyword evidence="4" id="KW-0574">Periplasm</keyword>
<evidence type="ECO:0000256" key="1">
    <source>
        <dbReference type="ARBA" id="ARBA00004418"/>
    </source>
</evidence>
<dbReference type="SUPFAM" id="SSF53850">
    <property type="entry name" value="Periplasmic binding protein-like II"/>
    <property type="match status" value="1"/>
</dbReference>
<proteinExistence type="predicted"/>
<gene>
    <name evidence="6" type="ORF">SAMN04487948_10174</name>
</gene>
<dbReference type="GO" id="GO:0019808">
    <property type="term" value="F:polyamine binding"/>
    <property type="evidence" value="ECO:0007669"/>
    <property type="project" value="InterPro"/>
</dbReference>
<organism evidence="6 7">
    <name type="scientific">Halogranum amylolyticum</name>
    <dbReference type="NCBI Taxonomy" id="660520"/>
    <lineage>
        <taxon>Archaea</taxon>
        <taxon>Methanobacteriati</taxon>
        <taxon>Methanobacteriota</taxon>
        <taxon>Stenosarchaea group</taxon>
        <taxon>Halobacteria</taxon>
        <taxon>Halobacteriales</taxon>
        <taxon>Haloferacaceae</taxon>
    </lineage>
</organism>
<dbReference type="Proteomes" id="UP000199126">
    <property type="component" value="Unassembled WGS sequence"/>
</dbReference>
<protein>
    <submittedName>
        <fullName evidence="6">Spermidine/putrescine transport system substrate-binding protein</fullName>
    </submittedName>
</protein>
<sequence>MPNEAQHGRRAFLTATGAGAVTALAGCTGGGGSNSGGSENGSSSGSGGSGGSGPLRFLGFGGNTQKAQMSVFESWSENSGTAVKGTSASGTTEMISLIKQNPGSFDVVALNDTGMARAKQEDVIEPIDLSKIPNYEKNIKESARTLSFNVDGDKTMGLIRENGATGYAYNSEKINKELTSWEAVKNPEYEGKVSLIDRTMDRLANCAAAAGVNINEVPGSESKKEKMFTEAEEQNKNVFAYWSDGATSIRYLRQENAWICEAWGGRVLALHGEGGYDHIKYVVPNEGAMGWSDNLAIVKGSKNTATAHELLNHTYQREQLLTLSDKMNYTVQVKNPPKKMKQLPDYAPAEDLAFRDWGALLEKQDAWTQRLDKIKQN</sequence>
<comment type="subcellular location">
    <subcellularLocation>
        <location evidence="1">Periplasm</location>
    </subcellularLocation>
</comment>
<dbReference type="PANTHER" id="PTHR30222:SF17">
    <property type="entry name" value="SPERMIDINE_PUTRESCINE-BINDING PERIPLASMIC PROTEIN"/>
    <property type="match status" value="1"/>
</dbReference>
<dbReference type="EMBL" id="FODV01000001">
    <property type="protein sequence ID" value="SEO20513.1"/>
    <property type="molecule type" value="Genomic_DNA"/>
</dbReference>
<dbReference type="InterPro" id="IPR006311">
    <property type="entry name" value="TAT_signal"/>
</dbReference>
<feature type="compositionally biased region" description="Gly residues" evidence="5">
    <location>
        <begin position="33"/>
        <end position="53"/>
    </location>
</feature>
<dbReference type="OrthoDB" id="30917at2157"/>
<dbReference type="InterPro" id="IPR006059">
    <property type="entry name" value="SBP"/>
</dbReference>
<dbReference type="PROSITE" id="PS51318">
    <property type="entry name" value="TAT"/>
    <property type="match status" value="1"/>
</dbReference>
<feature type="region of interest" description="Disordered" evidence="5">
    <location>
        <begin position="33"/>
        <end position="59"/>
    </location>
</feature>
<reference evidence="7" key="1">
    <citation type="submission" date="2016-10" db="EMBL/GenBank/DDBJ databases">
        <authorList>
            <person name="Varghese N."/>
            <person name="Submissions S."/>
        </authorList>
    </citation>
    <scope>NUCLEOTIDE SEQUENCE [LARGE SCALE GENOMIC DNA]</scope>
    <source>
        <strain evidence="7">CGMCC 1.10121</strain>
    </source>
</reference>
<accession>A0A1H8MTH6</accession>
<dbReference type="GO" id="GO:0042597">
    <property type="term" value="C:periplasmic space"/>
    <property type="evidence" value="ECO:0007669"/>
    <property type="project" value="UniProtKB-SubCell"/>
</dbReference>
<evidence type="ECO:0000256" key="4">
    <source>
        <dbReference type="ARBA" id="ARBA00022764"/>
    </source>
</evidence>
<keyword evidence="3" id="KW-0732">Signal</keyword>
<dbReference type="PANTHER" id="PTHR30222">
    <property type="entry name" value="SPERMIDINE/PUTRESCINE-BINDING PERIPLASMIC PROTEIN"/>
    <property type="match status" value="1"/>
</dbReference>
<evidence type="ECO:0000256" key="3">
    <source>
        <dbReference type="ARBA" id="ARBA00022729"/>
    </source>
</evidence>
<dbReference type="Gene3D" id="3.40.190.10">
    <property type="entry name" value="Periplasmic binding protein-like II"/>
    <property type="match status" value="2"/>
</dbReference>
<evidence type="ECO:0000256" key="5">
    <source>
        <dbReference type="SAM" id="MobiDB-lite"/>
    </source>
</evidence>
<dbReference type="Pfam" id="PF13416">
    <property type="entry name" value="SBP_bac_8"/>
    <property type="match status" value="1"/>
</dbReference>
<evidence type="ECO:0000313" key="7">
    <source>
        <dbReference type="Proteomes" id="UP000199126"/>
    </source>
</evidence>
<dbReference type="AlphaFoldDB" id="A0A1H8MTH6"/>